<feature type="compositionally biased region" description="Basic residues" evidence="6">
    <location>
        <begin position="1"/>
        <end position="20"/>
    </location>
</feature>
<evidence type="ECO:0000256" key="1">
    <source>
        <dbReference type="ARBA" id="ARBA00008560"/>
    </source>
</evidence>
<proteinExistence type="inferred from homology"/>
<protein>
    <recommendedName>
        <fullName evidence="4 5">Large ribosomal subunit protein bL32</fullName>
    </recommendedName>
</protein>
<keyword evidence="2 5" id="KW-0689">Ribosomal protein</keyword>
<sequence length="73" mass="8411">MAVPKNRHTKSRRNKRRSHIKLSPAPHGICEKCGVRTPPHFLCENCGSYKGREMVDVLKKRTKKERREVATNG</sequence>
<dbReference type="GO" id="GO:0006412">
    <property type="term" value="P:translation"/>
    <property type="evidence" value="ECO:0007669"/>
    <property type="project" value="UniProtKB-UniRule"/>
</dbReference>
<evidence type="ECO:0000256" key="6">
    <source>
        <dbReference type="SAM" id="MobiDB-lite"/>
    </source>
</evidence>
<evidence type="ECO:0000256" key="5">
    <source>
        <dbReference type="HAMAP-Rule" id="MF_00340"/>
    </source>
</evidence>
<dbReference type="SUPFAM" id="SSF57829">
    <property type="entry name" value="Zn-binding ribosomal proteins"/>
    <property type="match status" value="1"/>
</dbReference>
<evidence type="ECO:0000256" key="3">
    <source>
        <dbReference type="ARBA" id="ARBA00023274"/>
    </source>
</evidence>
<name>A0A845D8M0_9BACT</name>
<keyword evidence="3 5" id="KW-0687">Ribonucleoprotein</keyword>
<gene>
    <name evidence="5" type="primary">rpmF</name>
    <name evidence="7" type="ORF">F4X82_00935</name>
</gene>
<organism evidence="7 8">
    <name type="scientific">Candidatus Spechtbacteria bacterium SB0662_bin_43</name>
    <dbReference type="NCBI Taxonomy" id="2604897"/>
    <lineage>
        <taxon>Bacteria</taxon>
        <taxon>Candidatus Spechtiibacteriota</taxon>
    </lineage>
</organism>
<dbReference type="HAMAP" id="MF_00340">
    <property type="entry name" value="Ribosomal_bL32"/>
    <property type="match status" value="1"/>
</dbReference>
<dbReference type="NCBIfam" id="TIGR01031">
    <property type="entry name" value="rpmF_bact"/>
    <property type="match status" value="1"/>
</dbReference>
<dbReference type="InterPro" id="IPR002677">
    <property type="entry name" value="Ribosomal_bL32"/>
</dbReference>
<dbReference type="GO" id="GO:0015934">
    <property type="term" value="C:large ribosomal subunit"/>
    <property type="evidence" value="ECO:0007669"/>
    <property type="project" value="InterPro"/>
</dbReference>
<dbReference type="AlphaFoldDB" id="A0A845D8M0"/>
<dbReference type="InterPro" id="IPR044957">
    <property type="entry name" value="Ribosomal_bL32_bact"/>
</dbReference>
<reference evidence="7 8" key="1">
    <citation type="submission" date="2019-09" db="EMBL/GenBank/DDBJ databases">
        <title>Characterisation of the sponge microbiome using genome-centric metagenomics.</title>
        <authorList>
            <person name="Engelberts J.P."/>
            <person name="Robbins S.J."/>
            <person name="De Goeij J.M."/>
            <person name="Aranda M."/>
            <person name="Bell S.C."/>
            <person name="Webster N.S."/>
        </authorList>
    </citation>
    <scope>NUCLEOTIDE SEQUENCE [LARGE SCALE GENOMIC DNA]</scope>
    <source>
        <strain evidence="7">SB0662_bin_43</strain>
    </source>
</reference>
<dbReference type="PANTHER" id="PTHR35534">
    <property type="entry name" value="50S RIBOSOMAL PROTEIN L32"/>
    <property type="match status" value="1"/>
</dbReference>
<evidence type="ECO:0000313" key="8">
    <source>
        <dbReference type="Proteomes" id="UP000449092"/>
    </source>
</evidence>
<evidence type="ECO:0000313" key="7">
    <source>
        <dbReference type="EMBL" id="MYE38070.1"/>
    </source>
</evidence>
<dbReference type="PANTHER" id="PTHR35534:SF1">
    <property type="entry name" value="LARGE RIBOSOMAL SUBUNIT PROTEIN BL32"/>
    <property type="match status" value="1"/>
</dbReference>
<accession>A0A845D8M0</accession>
<comment type="similarity">
    <text evidence="1 5">Belongs to the bacterial ribosomal protein bL32 family.</text>
</comment>
<evidence type="ECO:0000256" key="2">
    <source>
        <dbReference type="ARBA" id="ARBA00022980"/>
    </source>
</evidence>
<dbReference type="GO" id="GO:0003735">
    <property type="term" value="F:structural constituent of ribosome"/>
    <property type="evidence" value="ECO:0007669"/>
    <property type="project" value="InterPro"/>
</dbReference>
<dbReference type="EMBL" id="VXOY01000010">
    <property type="protein sequence ID" value="MYE38070.1"/>
    <property type="molecule type" value="Genomic_DNA"/>
</dbReference>
<feature type="region of interest" description="Disordered" evidence="6">
    <location>
        <begin position="1"/>
        <end position="21"/>
    </location>
</feature>
<dbReference type="Pfam" id="PF01783">
    <property type="entry name" value="Ribosomal_L32p"/>
    <property type="match status" value="1"/>
</dbReference>
<dbReference type="InterPro" id="IPR011332">
    <property type="entry name" value="Ribosomal_zn-bd"/>
</dbReference>
<evidence type="ECO:0000256" key="4">
    <source>
        <dbReference type="ARBA" id="ARBA00035178"/>
    </source>
</evidence>
<comment type="caution">
    <text evidence="7">The sequence shown here is derived from an EMBL/GenBank/DDBJ whole genome shotgun (WGS) entry which is preliminary data.</text>
</comment>
<dbReference type="Proteomes" id="UP000449092">
    <property type="component" value="Unassembled WGS sequence"/>
</dbReference>